<evidence type="ECO:0000256" key="4">
    <source>
        <dbReference type="ARBA" id="ARBA00023136"/>
    </source>
</evidence>
<evidence type="ECO:0000256" key="3">
    <source>
        <dbReference type="ARBA" id="ARBA00022989"/>
    </source>
</evidence>
<dbReference type="Proteomes" id="UP000001429">
    <property type="component" value="Chromosome 7"/>
</dbReference>
<name>C4YTT5_CANAW</name>
<feature type="transmembrane region" description="Helical" evidence="5">
    <location>
        <begin position="76"/>
        <end position="98"/>
    </location>
</feature>
<evidence type="ECO:0000313" key="7">
    <source>
        <dbReference type="EMBL" id="EEQ47026.1"/>
    </source>
</evidence>
<feature type="transmembrane region" description="Helical" evidence="5">
    <location>
        <begin position="193"/>
        <end position="209"/>
    </location>
</feature>
<dbReference type="HOGENOM" id="CLU_022332_1_1_1"/>
<feature type="transmembrane region" description="Helical" evidence="5">
    <location>
        <begin position="229"/>
        <end position="250"/>
    </location>
</feature>
<feature type="transmembrane region" description="Helical" evidence="5">
    <location>
        <begin position="46"/>
        <end position="64"/>
    </location>
</feature>
<protein>
    <recommendedName>
        <fullName evidence="6">Sugar phosphate transporter domain-containing protein</fullName>
    </recommendedName>
</protein>
<feature type="domain" description="Sugar phosphate transporter" evidence="6">
    <location>
        <begin position="48"/>
        <end position="373"/>
    </location>
</feature>
<evidence type="ECO:0000313" key="8">
    <source>
        <dbReference type="Proteomes" id="UP000001429"/>
    </source>
</evidence>
<dbReference type="EMBL" id="CM000313">
    <property type="protein sequence ID" value="EEQ47026.1"/>
    <property type="molecule type" value="Genomic_DNA"/>
</dbReference>
<keyword evidence="4 5" id="KW-0472">Membrane</keyword>
<evidence type="ECO:0000259" key="6">
    <source>
        <dbReference type="Pfam" id="PF03151"/>
    </source>
</evidence>
<feature type="transmembrane region" description="Helical" evidence="5">
    <location>
        <begin position="262"/>
        <end position="281"/>
    </location>
</feature>
<evidence type="ECO:0000256" key="5">
    <source>
        <dbReference type="SAM" id="Phobius"/>
    </source>
</evidence>
<dbReference type="InterPro" id="IPR050186">
    <property type="entry name" value="TPT_transporter"/>
</dbReference>
<sequence>MQPVTSEESSGVSTRESFEIEDDSLQSDSNLNPLGVSLYGSKTIESIVYILGWYFFSLSISIYNKWMFGSGLDFKFPIIITSFHQLCLCILSCVVLYLKPNLRPLHTTNVSTPTSTNGISGQTIGKFLQSLLMDFPIYIRQIFPCSIASAGDIGLSNVSISLITLSLYTMLKTSSLMFVLLFGLLFKLEKFNWRLIFIVAIMTISVIMMTDKPESGSSSSSSSSSSVGIFMVLMASMLSGLRWSFTQILLKKNPYTPNSISTIFYISPGMCIILFSLGLIFEGWTNFINSEIWITKGLFTTIILLIIPGVLAFMMTLCEFKLLTVAQVITLSVAGIFKELLTIILSSIIFGDKLSLINILGLILTFMDILWYNYYRYYENEDHNNGNSKSVVREDLER</sequence>
<feature type="transmembrane region" description="Helical" evidence="5">
    <location>
        <begin position="356"/>
        <end position="375"/>
    </location>
</feature>
<accession>C4YTT5</accession>
<keyword evidence="8" id="KW-1185">Reference proteome</keyword>
<evidence type="ECO:0000256" key="2">
    <source>
        <dbReference type="ARBA" id="ARBA00022692"/>
    </source>
</evidence>
<dbReference type="AlphaFoldDB" id="C4YTT5"/>
<feature type="transmembrane region" description="Helical" evidence="5">
    <location>
        <begin position="328"/>
        <end position="350"/>
    </location>
</feature>
<evidence type="ECO:0000256" key="1">
    <source>
        <dbReference type="ARBA" id="ARBA00004141"/>
    </source>
</evidence>
<organism evidence="7 8">
    <name type="scientific">Candida albicans (strain WO-1)</name>
    <name type="common">Yeast</name>
    <dbReference type="NCBI Taxonomy" id="294748"/>
    <lineage>
        <taxon>Eukaryota</taxon>
        <taxon>Fungi</taxon>
        <taxon>Dikarya</taxon>
        <taxon>Ascomycota</taxon>
        <taxon>Saccharomycotina</taxon>
        <taxon>Pichiomycetes</taxon>
        <taxon>Debaryomycetaceae</taxon>
        <taxon>Candida/Lodderomyces clade</taxon>
        <taxon>Candida</taxon>
    </lineage>
</organism>
<dbReference type="PaxDb" id="5476-C4YTT5"/>
<dbReference type="OMA" id="WLMKSFP"/>
<keyword evidence="2 5" id="KW-0812">Transmembrane</keyword>
<dbReference type="VEuPathDB" id="FungiDB:CAWG_05580"/>
<dbReference type="PANTHER" id="PTHR11132">
    <property type="entry name" value="SOLUTE CARRIER FAMILY 35"/>
    <property type="match status" value="1"/>
</dbReference>
<feature type="transmembrane region" description="Helical" evidence="5">
    <location>
        <begin position="165"/>
        <end position="186"/>
    </location>
</feature>
<dbReference type="OrthoDB" id="18894at2759"/>
<comment type="subcellular location">
    <subcellularLocation>
        <location evidence="1">Membrane</location>
        <topology evidence="1">Multi-pass membrane protein</topology>
    </subcellularLocation>
</comment>
<dbReference type="InterPro" id="IPR004853">
    <property type="entry name" value="Sugar_P_trans_dom"/>
</dbReference>
<reference evidence="7 8" key="1">
    <citation type="journal article" date="2009" name="Nature">
        <title>Evolution of pathogenicity and sexual reproduction in eight Candida genomes.</title>
        <authorList>
            <person name="Butler G."/>
            <person name="Rasmussen M.D."/>
            <person name="Lin M.F."/>
            <person name="Santos M.A."/>
            <person name="Sakthikumar S."/>
            <person name="Munro C.A."/>
            <person name="Rheinbay E."/>
            <person name="Grabherr M."/>
            <person name="Forche A."/>
            <person name="Reedy J.L."/>
            <person name="Agrafioti I."/>
            <person name="Arnaud M.B."/>
            <person name="Bates S."/>
            <person name="Brown A.J."/>
            <person name="Brunke S."/>
            <person name="Costanzo M.C."/>
            <person name="Fitzpatrick D.A."/>
            <person name="de Groot P.W."/>
            <person name="Harris D."/>
            <person name="Hoyer L.L."/>
            <person name="Hube B."/>
            <person name="Klis F.M."/>
            <person name="Kodira C."/>
            <person name="Lennard N."/>
            <person name="Logue M.E."/>
            <person name="Martin R."/>
            <person name="Neiman A.M."/>
            <person name="Nikolaou E."/>
            <person name="Quail M.A."/>
            <person name="Quinn J."/>
            <person name="Santos M.C."/>
            <person name="Schmitzberger F.F."/>
            <person name="Sherlock G."/>
            <person name="Shah P."/>
            <person name="Silverstein K.A."/>
            <person name="Skrzypek M.S."/>
            <person name="Soll D."/>
            <person name="Staggs R."/>
            <person name="Stansfield I."/>
            <person name="Stumpf M.P."/>
            <person name="Sudbery P.E."/>
            <person name="Srikantha T."/>
            <person name="Zeng Q."/>
            <person name="Berman J."/>
            <person name="Berriman M."/>
            <person name="Heitman J."/>
            <person name="Gow N.A."/>
            <person name="Lorenz M.C."/>
            <person name="Birren B.W."/>
            <person name="Kellis M."/>
            <person name="Cuomo C.A."/>
        </authorList>
    </citation>
    <scope>NUCLEOTIDE SEQUENCE [LARGE SCALE GENOMIC DNA]</scope>
    <source>
        <strain evidence="7 8">WO-1</strain>
    </source>
</reference>
<keyword evidence="3 5" id="KW-1133">Transmembrane helix</keyword>
<proteinExistence type="predicted"/>
<dbReference type="Pfam" id="PF03151">
    <property type="entry name" value="TPT"/>
    <property type="match status" value="1"/>
</dbReference>
<feature type="transmembrane region" description="Helical" evidence="5">
    <location>
        <begin position="293"/>
        <end position="316"/>
    </location>
</feature>
<gene>
    <name evidence="7" type="ORF">CAWG_05580</name>
</gene>
<dbReference type="GO" id="GO:0016020">
    <property type="term" value="C:membrane"/>
    <property type="evidence" value="ECO:0007669"/>
    <property type="project" value="UniProtKB-SubCell"/>
</dbReference>